<sequence>MATGAELDYQTNASALAMAQAIFGDGATVVSASYTGDNRSSAIYGNGDALAPGATPGDSGVILSTGRATSFTRSSGDPNVSTRTTTNSNGPNNDPDFNAAAGTNTFDASYLDVSFIPTSEYMTMQFVFSSEEYPEFQNSIYQDFVGVWVNDAQVDLSISGGESDPGNINSNSNQNLFLDNSGDDYNTEMDGLTVTLTLTMNVIPDQVNTIRIGIADVADNRYDSNLLIAADSVQTELVAISDTVNVNPDGRKTVDVLTNDHNPSGSTLTITHINGQAVTANSTVLLSTGQTLQLNANGTITVFGDGDVEDFNFTYTVTNGTNQDVGFVNASSIPCFVAGTLIATPEGDIPVETLIPGDLVMTRDDGPQPLRWTGSRKIEAAGNLTPIRIRANTFGSHGDLMVSPQHRVLVRDSLAELLFGEAEVLVAAKYLVNGRTVTRLPDGAVTYVHVMFDRHQVIYSEGLPTESFLPGPQTTNLFEQPMIDEICTIFPELDPQTGLGYSTAARRTLKAYEAQLLIAAERAA</sequence>
<dbReference type="Pfam" id="PF13403">
    <property type="entry name" value="Hint_2"/>
    <property type="match status" value="1"/>
</dbReference>
<dbReference type="RefSeq" id="WP_249710800.1">
    <property type="nucleotide sequence ID" value="NZ_JAMFMB010000017.1"/>
</dbReference>
<dbReference type="Gene3D" id="2.170.16.10">
    <property type="entry name" value="Hedgehog/Intein (Hint) domain"/>
    <property type="match status" value="1"/>
</dbReference>
<dbReference type="NCBIfam" id="NF038133">
    <property type="entry name" value="choice_anch_L"/>
    <property type="match status" value="1"/>
</dbReference>
<name>A0ABT0Q4C0_9RHOB</name>
<organism evidence="3 4">
    <name type="scientific">Ruegeria spongiae</name>
    <dbReference type="NCBI Taxonomy" id="2942209"/>
    <lineage>
        <taxon>Bacteria</taxon>
        <taxon>Pseudomonadati</taxon>
        <taxon>Pseudomonadota</taxon>
        <taxon>Alphaproteobacteria</taxon>
        <taxon>Rhodobacterales</taxon>
        <taxon>Roseobacteraceae</taxon>
        <taxon>Ruegeria</taxon>
    </lineage>
</organism>
<dbReference type="Proteomes" id="UP001203880">
    <property type="component" value="Unassembled WGS sequence"/>
</dbReference>
<dbReference type="Pfam" id="PF17963">
    <property type="entry name" value="Big_9"/>
    <property type="match status" value="1"/>
</dbReference>
<dbReference type="InterPro" id="IPR028992">
    <property type="entry name" value="Hedgehog/Intein_dom"/>
</dbReference>
<feature type="domain" description="Hedgehog/Intein (Hint)" evidence="2">
    <location>
        <begin position="334"/>
        <end position="471"/>
    </location>
</feature>
<evidence type="ECO:0000313" key="3">
    <source>
        <dbReference type="EMBL" id="MCL6284691.1"/>
    </source>
</evidence>
<feature type="compositionally biased region" description="Polar residues" evidence="1">
    <location>
        <begin position="67"/>
        <end position="92"/>
    </location>
</feature>
<dbReference type="SUPFAM" id="SSF51294">
    <property type="entry name" value="Hedgehog/intein (Hint) domain"/>
    <property type="match status" value="1"/>
</dbReference>
<dbReference type="InterPro" id="IPR036844">
    <property type="entry name" value="Hint_dom_sf"/>
</dbReference>
<dbReference type="InterPro" id="IPR049804">
    <property type="entry name" value="Choice_anch_L"/>
</dbReference>
<proteinExistence type="predicted"/>
<evidence type="ECO:0000256" key="1">
    <source>
        <dbReference type="SAM" id="MobiDB-lite"/>
    </source>
</evidence>
<evidence type="ECO:0000259" key="2">
    <source>
        <dbReference type="Pfam" id="PF13403"/>
    </source>
</evidence>
<protein>
    <submittedName>
        <fullName evidence="3">Hint domain-containing protein</fullName>
    </submittedName>
</protein>
<evidence type="ECO:0000313" key="4">
    <source>
        <dbReference type="Proteomes" id="UP001203880"/>
    </source>
</evidence>
<accession>A0ABT0Q4C0</accession>
<gene>
    <name evidence="3" type="ORF">M3P21_14230</name>
</gene>
<comment type="caution">
    <text evidence="3">The sequence shown here is derived from an EMBL/GenBank/DDBJ whole genome shotgun (WGS) entry which is preliminary data.</text>
</comment>
<keyword evidence="4" id="KW-1185">Reference proteome</keyword>
<feature type="region of interest" description="Disordered" evidence="1">
    <location>
        <begin position="67"/>
        <end position="95"/>
    </location>
</feature>
<reference evidence="3" key="1">
    <citation type="submission" date="2022-05" db="EMBL/GenBank/DDBJ databases">
        <authorList>
            <person name="Park J.-S."/>
        </authorList>
    </citation>
    <scope>NUCLEOTIDE SEQUENCE</scope>
    <source>
        <strain evidence="3">2012CJ41-6</strain>
    </source>
</reference>
<dbReference type="EMBL" id="JAMFMB010000017">
    <property type="protein sequence ID" value="MCL6284691.1"/>
    <property type="molecule type" value="Genomic_DNA"/>
</dbReference>